<reference evidence="3 4" key="1">
    <citation type="submission" date="2015-04" db="EMBL/GenBank/DDBJ databases">
        <title>The complete genome sequence of the rumen methanogen Methanobrevibacter millerae SM9.</title>
        <authorList>
            <person name="Leahy S.C."/>
            <person name="Kelly W.J."/>
            <person name="Pacheco D.M."/>
            <person name="Li D."/>
            <person name="Altermann E."/>
            <person name="Attwood G.T."/>
        </authorList>
    </citation>
    <scope>NUCLEOTIDE SEQUENCE [LARGE SCALE GENOMIC DNA]</scope>
    <source>
        <strain evidence="3 4">SM9</strain>
    </source>
</reference>
<organism evidence="3 4">
    <name type="scientific">Methanobrevibacter millerae</name>
    <dbReference type="NCBI Taxonomy" id="230361"/>
    <lineage>
        <taxon>Archaea</taxon>
        <taxon>Methanobacteriati</taxon>
        <taxon>Methanobacteriota</taxon>
        <taxon>Methanomada group</taxon>
        <taxon>Methanobacteria</taxon>
        <taxon>Methanobacteriales</taxon>
        <taxon>Methanobacteriaceae</taxon>
        <taxon>Methanobrevibacter</taxon>
    </lineage>
</organism>
<evidence type="ECO:0000313" key="3">
    <source>
        <dbReference type="EMBL" id="ALT68992.1"/>
    </source>
</evidence>
<feature type="transmembrane region" description="Helical" evidence="1">
    <location>
        <begin position="161"/>
        <end position="183"/>
    </location>
</feature>
<keyword evidence="4" id="KW-1185">Reference proteome</keyword>
<proteinExistence type="predicted"/>
<dbReference type="InterPro" id="IPR026870">
    <property type="entry name" value="Zinc_ribbon_dom"/>
</dbReference>
<keyword evidence="1" id="KW-1133">Transmembrane helix</keyword>
<feature type="domain" description="Zinc-ribbon" evidence="2">
    <location>
        <begin position="4"/>
        <end position="24"/>
    </location>
</feature>
<evidence type="ECO:0000259" key="2">
    <source>
        <dbReference type="Pfam" id="PF13240"/>
    </source>
</evidence>
<protein>
    <recommendedName>
        <fullName evidence="2">Zinc-ribbon domain-containing protein</fullName>
    </recommendedName>
</protein>
<dbReference type="EMBL" id="CP011266">
    <property type="protein sequence ID" value="ALT68992.1"/>
    <property type="molecule type" value="Genomic_DNA"/>
</dbReference>
<dbReference type="RefSeq" id="WP_058739268.1">
    <property type="nucleotide sequence ID" value="NZ_CP011266.1"/>
</dbReference>
<dbReference type="Pfam" id="PF13240">
    <property type="entry name" value="Zn_Ribbon_1"/>
    <property type="match status" value="1"/>
</dbReference>
<name>A0A0U3E7Q3_9EURY</name>
<dbReference type="Proteomes" id="UP000067738">
    <property type="component" value="Chromosome"/>
</dbReference>
<gene>
    <name evidence="3" type="ORF">sm9_1210</name>
</gene>
<evidence type="ECO:0000313" key="4">
    <source>
        <dbReference type="Proteomes" id="UP000067738"/>
    </source>
</evidence>
<feature type="transmembrane region" description="Helical" evidence="1">
    <location>
        <begin position="62"/>
        <end position="82"/>
    </location>
</feature>
<feature type="transmembrane region" description="Helical" evidence="1">
    <location>
        <begin position="136"/>
        <end position="154"/>
    </location>
</feature>
<evidence type="ECO:0000256" key="1">
    <source>
        <dbReference type="SAM" id="Phobius"/>
    </source>
</evidence>
<dbReference type="KEGG" id="mmil:sm9_1210"/>
<dbReference type="PATRIC" id="fig|230361.4.peg.1252"/>
<keyword evidence="1" id="KW-0472">Membrane</keyword>
<feature type="transmembrane region" description="Helical" evidence="1">
    <location>
        <begin position="88"/>
        <end position="106"/>
    </location>
</feature>
<dbReference type="AlphaFoldDB" id="A0A0U3E7Q3"/>
<keyword evidence="1" id="KW-0812">Transmembrane</keyword>
<accession>A0A0U3E7Q3</accession>
<dbReference type="GeneID" id="26736173"/>
<sequence>MVQYCRKCGAELDDDSKFCAECGFLLDDDPTKEKTENNVKSITENQSIETDDKNKFLKKLPLIMAAIAVIMAIFEGLGTPMLMGWDSILMAIGVGVAGGLVGIFLMEKLNEPLIAAVEFIGVGAIIFMLIGRFGEISAIFFIITAIITLYFKGFKAINKKLWIIPVITVIGIFLILILGGALYQINAENSVTVGNLTQNITYDGYGYYTGYITGDIKVDTNFDYLSVNINYYDKDGKIINSGIGWNELNPQSGQTYKISSMYFEKTQPVKAEIKVVDSAKSNNPLYTENITI</sequence>
<feature type="transmembrane region" description="Helical" evidence="1">
    <location>
        <begin position="113"/>
        <end position="130"/>
    </location>
</feature>
<dbReference type="OrthoDB" id="265987at2157"/>